<feature type="domain" description="Filamentous haemagglutinin FhaB/tRNA nuclease CdiA-like TPS" evidence="3">
    <location>
        <begin position="46"/>
        <end position="167"/>
    </location>
</feature>
<gene>
    <name evidence="4" type="ORF">C2E16_17460</name>
</gene>
<accession>A0ABM6S4L6</accession>
<dbReference type="InterPro" id="IPR012334">
    <property type="entry name" value="Pectin_lyas_fold"/>
</dbReference>
<proteinExistence type="predicted"/>
<evidence type="ECO:0000256" key="1">
    <source>
        <dbReference type="SAM" id="MobiDB-lite"/>
    </source>
</evidence>
<keyword evidence="2" id="KW-0732">Signal</keyword>
<evidence type="ECO:0000256" key="2">
    <source>
        <dbReference type="SAM" id="SignalP"/>
    </source>
</evidence>
<evidence type="ECO:0000259" key="3">
    <source>
        <dbReference type="SMART" id="SM00912"/>
    </source>
</evidence>
<dbReference type="RefSeq" id="WP_052133862.1">
    <property type="nucleotide sequence ID" value="NZ_CP026378.1"/>
</dbReference>
<evidence type="ECO:0000313" key="4">
    <source>
        <dbReference type="EMBL" id="AUY26516.1"/>
    </source>
</evidence>
<keyword evidence="5" id="KW-1185">Reference proteome</keyword>
<dbReference type="Proteomes" id="UP000237673">
    <property type="component" value="Chromosome"/>
</dbReference>
<dbReference type="NCBIfam" id="TIGR01901">
    <property type="entry name" value="adhes_NPXG"/>
    <property type="match status" value="1"/>
</dbReference>
<dbReference type="Pfam" id="PF05860">
    <property type="entry name" value="TPS"/>
    <property type="match status" value="1"/>
</dbReference>
<feature type="compositionally biased region" description="Acidic residues" evidence="1">
    <location>
        <begin position="649"/>
        <end position="737"/>
    </location>
</feature>
<dbReference type="SUPFAM" id="SSF51126">
    <property type="entry name" value="Pectin lyase-like"/>
    <property type="match status" value="1"/>
</dbReference>
<dbReference type="InterPro" id="IPR008638">
    <property type="entry name" value="FhaB/CdiA-like_TPS"/>
</dbReference>
<dbReference type="GeneID" id="84631911"/>
<dbReference type="InterPro" id="IPR011050">
    <property type="entry name" value="Pectin_lyase_fold/virulence"/>
</dbReference>
<dbReference type="SMART" id="SM00912">
    <property type="entry name" value="Haemagg_act"/>
    <property type="match status" value="1"/>
</dbReference>
<dbReference type="InterPro" id="IPR010069">
    <property type="entry name" value="CdiA_FHA1_rpt"/>
</dbReference>
<name>A0ABM6S4L6_9GAMM</name>
<feature type="signal peptide" evidence="2">
    <location>
        <begin position="1"/>
        <end position="28"/>
    </location>
</feature>
<evidence type="ECO:0000313" key="5">
    <source>
        <dbReference type="Proteomes" id="UP000237673"/>
    </source>
</evidence>
<dbReference type="Gene3D" id="2.160.20.10">
    <property type="entry name" value="Single-stranded right-handed beta-helix, Pectin lyase-like"/>
    <property type="match status" value="1"/>
</dbReference>
<reference evidence="4 5" key="1">
    <citation type="submission" date="2018-01" db="EMBL/GenBank/DDBJ databases">
        <title>Complete and assembled Genome of Pantoea calida DSM22759T.</title>
        <authorList>
            <person name="Stevens M.J.A."/>
            <person name="Zurfluh K."/>
            <person name="Stephan R."/>
        </authorList>
    </citation>
    <scope>NUCLEOTIDE SEQUENCE [LARGE SCALE GENOMIC DNA]</scope>
    <source>
        <strain evidence="4 5">DSM 22759</strain>
    </source>
</reference>
<feature type="region of interest" description="Disordered" evidence="1">
    <location>
        <begin position="648"/>
        <end position="745"/>
    </location>
</feature>
<organism evidence="4 5">
    <name type="scientific">Mixta calida</name>
    <dbReference type="NCBI Taxonomy" id="665913"/>
    <lineage>
        <taxon>Bacteria</taxon>
        <taxon>Pseudomonadati</taxon>
        <taxon>Pseudomonadota</taxon>
        <taxon>Gammaproteobacteria</taxon>
        <taxon>Enterobacterales</taxon>
        <taxon>Erwiniaceae</taxon>
        <taxon>Mixta</taxon>
    </lineage>
</organism>
<dbReference type="NCBIfam" id="TIGR01731">
    <property type="entry name" value="fil_hemag_20aa"/>
    <property type="match status" value="2"/>
</dbReference>
<protein>
    <submittedName>
        <fullName evidence="4">Filamentous hemagglutinin N-terminal domain-containing protein</fullName>
    </submittedName>
</protein>
<feature type="chain" id="PRO_5046730854" evidence="2">
    <location>
        <begin position="29"/>
        <end position="745"/>
    </location>
</feature>
<sequence length="745" mass="79428">MAVNKFKFNHLCLSIMLVTGSVATVAEAAVTADKHTINNINVLTNSNNSETVNINAPSANGISHNKYSRFDVNKKGLVLNNSKDSSLTSVAGLIAGNRNLNESAPARVILNEVTSSQASKLEGNLEVAGQKAHVIIANPNGITCNGCDFINTSRNTLTTGTPQFTQKGELAGFKVEKGGITITDNGLKDKFSEYTDLIGRYVVLNGAVEAQNLTVVAGRNNLVGLTETGATAQSKLDDATTNVLVDVSRLGGMYANKITVVANNNGVGVRNAGVISAASDLDISSSGDIINNLGLMQAARSITLNSDNKITNQGGTIDTFLLNVKAKELANNKQAALSRNEQGQIEPVDAGFMGGSFTSLAVEKKITNSAKLLGAQYLDISASELENDNGFIASTGTLNIKADSVKNSSSLEFDINNYTENKGIHSLGNIGINADKVVNEGQIYAFNDVNITAKDLDNKFSHIKANNDVNLRVDNMLYMADAAVKAGRDVNLDVGKIDNNYAYNIWWFFPVTETKQGEITAGRNVDYRVQESLGNHNVIKANNAVTITAEGNFDNKKAITGNTISLKTKDFENYGELNAADWLSADVTNSLSNSGVLKGANNIVLSAPVVTNSGTIESADSLIYSPSFKNSGQFVGDVKLVNTLKPVEEPEDPTEEAQDPTEEAQDPTEEAQDPAEEAQDPTEEAQDPTEEAQDPAEEAQDPTEEPQDPTEEAQDPTEEAQDPAEEAQDTPGNDDIDPQVVNSIK</sequence>
<dbReference type="EMBL" id="CP026378">
    <property type="protein sequence ID" value="AUY26516.1"/>
    <property type="molecule type" value="Genomic_DNA"/>
</dbReference>